<dbReference type="AlphaFoldDB" id="A0A7H9BAV0"/>
<dbReference type="InterPro" id="IPR035985">
    <property type="entry name" value="Ubiquitin-activating_enz"/>
</dbReference>
<sequence length="473" mass="54326">MLKVHSDREFTNVMKQFGLTLVSEMDRYDRQLRLWGNDGQEKLKNAHIGILTPCYPTNLIHEVLKNVLLLGVLQITIVSMDSGEGAGTRKEDPLAFFDEKALFGIKGLNPTGDGKKRQIDWDDAKASVDWSAFSVILELDLGWKQFTAWERFKSEAKYVNFPPSLVMLTTGRFSYYHLALTEPHFVINTRLEHMLPVFRFNNPWYELRRFIDSIEPPTLSSEEFSKLPYPVIIFKVLEWCLEKPKSSKELQEKIDLYLDSMKVPKNIDLNVIEAKRFAHLATKIVDHKLQGTLDLLDQCKHYLSIDLKKRWYSDFNKQMAALLYCLEKYIKRFGDIPLSGEFPDMESGSAHYGALKSIYDDKKLHDLKAFKEIVYKLLGDRVPDTLVESFCNNLGFISCLSPTTTALDSLYECQGSDSLMANTAPIGYCYPNDAFMAGLISQEMIKIVTHQYLPINDTFKYDAFNIESGAYKL</sequence>
<dbReference type="Gene3D" id="3.40.50.720">
    <property type="entry name" value="NAD(P)-binding Rossmann-like Domain"/>
    <property type="match status" value="1"/>
</dbReference>
<evidence type="ECO:0008006" key="3">
    <source>
        <dbReference type="Google" id="ProtNLM"/>
    </source>
</evidence>
<dbReference type="Gene3D" id="3.40.50.12550">
    <property type="entry name" value="Ubiquitin-activating enzyme E1, inactive adenylation domain, subdomain 2"/>
    <property type="match status" value="1"/>
</dbReference>
<keyword evidence="2" id="KW-1185">Reference proteome</keyword>
<dbReference type="SUPFAM" id="SSF69572">
    <property type="entry name" value="Activating enzymes of the ubiquitin-like proteins"/>
    <property type="match status" value="1"/>
</dbReference>
<evidence type="ECO:0000313" key="1">
    <source>
        <dbReference type="EMBL" id="QLG74862.1"/>
    </source>
</evidence>
<dbReference type="KEGG" id="zmk:HG535_0H01890"/>
<dbReference type="GeneID" id="59238665"/>
<dbReference type="EMBL" id="CP058611">
    <property type="protein sequence ID" value="QLG74862.1"/>
    <property type="molecule type" value="Genomic_DNA"/>
</dbReference>
<protein>
    <recommendedName>
        <fullName evidence="3">NEDD8-activating enzyme E1 regulatory subunit</fullName>
    </recommendedName>
</protein>
<dbReference type="GO" id="GO:0008641">
    <property type="term" value="F:ubiquitin-like modifier activating enzyme activity"/>
    <property type="evidence" value="ECO:0007669"/>
    <property type="project" value="InterPro"/>
</dbReference>
<accession>A0A7H9BAV0</accession>
<proteinExistence type="predicted"/>
<evidence type="ECO:0000313" key="2">
    <source>
        <dbReference type="Proteomes" id="UP000509704"/>
    </source>
</evidence>
<organism evidence="1 2">
    <name type="scientific">Zygotorulaspora mrakii</name>
    <name type="common">Zygosaccharomyces mrakii</name>
    <dbReference type="NCBI Taxonomy" id="42260"/>
    <lineage>
        <taxon>Eukaryota</taxon>
        <taxon>Fungi</taxon>
        <taxon>Dikarya</taxon>
        <taxon>Ascomycota</taxon>
        <taxon>Saccharomycotina</taxon>
        <taxon>Saccharomycetes</taxon>
        <taxon>Saccharomycetales</taxon>
        <taxon>Saccharomycetaceae</taxon>
        <taxon>Zygotorulaspora</taxon>
    </lineage>
</organism>
<name>A0A7H9BAV0_ZYGMR</name>
<dbReference type="OrthoDB" id="1708823at2759"/>
<gene>
    <name evidence="1" type="ORF">HG535_0H01890</name>
</gene>
<dbReference type="Proteomes" id="UP000509704">
    <property type="component" value="Chromosome 8"/>
</dbReference>
<reference evidence="1 2" key="1">
    <citation type="submission" date="2020-07" db="EMBL/GenBank/DDBJ databases">
        <title>The yeast mating-type switching endonuclease HO is a domesticated member of an unorthodox homing genetic element family.</title>
        <authorList>
            <person name="Coughlan A.Y."/>
            <person name="Lombardi L."/>
            <person name="Braun-Galleani S."/>
            <person name="Martos A.R."/>
            <person name="Galeote V."/>
            <person name="Bigey F."/>
            <person name="Dequin S."/>
            <person name="Byrne K.P."/>
            <person name="Wolfe K.H."/>
        </authorList>
    </citation>
    <scope>NUCLEOTIDE SEQUENCE [LARGE SCALE GENOMIC DNA]</scope>
    <source>
        <strain evidence="1 2">NRRL Y-6702</strain>
    </source>
</reference>
<dbReference type="RefSeq" id="XP_037146587.1">
    <property type="nucleotide sequence ID" value="XM_037290692.1"/>
</dbReference>